<keyword evidence="6 12" id="KW-0812">Transmembrane</keyword>
<keyword evidence="10 12" id="KW-0472">Membrane</keyword>
<dbReference type="Proteomes" id="UP001154114">
    <property type="component" value="Chromosome 10"/>
</dbReference>
<comment type="subcellular location">
    <subcellularLocation>
        <location evidence="1 12">Golgi apparatus</location>
        <location evidence="1 12">Golgi stack membrane</location>
        <topology evidence="1 12">Single-pass type II membrane protein</topology>
    </subcellularLocation>
</comment>
<dbReference type="InterPro" id="IPR031481">
    <property type="entry name" value="Glyco_tran_10_N"/>
</dbReference>
<protein>
    <recommendedName>
        <fullName evidence="12">Fucosyltransferase</fullName>
        <ecNumber evidence="12">2.4.1.-</ecNumber>
    </recommendedName>
</protein>
<evidence type="ECO:0000256" key="12">
    <source>
        <dbReference type="RuleBase" id="RU003832"/>
    </source>
</evidence>
<keyword evidence="8 12" id="KW-1133">Transmembrane helix</keyword>
<feature type="transmembrane region" description="Helical" evidence="12">
    <location>
        <begin position="82"/>
        <end position="102"/>
    </location>
</feature>
<evidence type="ECO:0000259" key="13">
    <source>
        <dbReference type="Pfam" id="PF00852"/>
    </source>
</evidence>
<evidence type="ECO:0000256" key="4">
    <source>
        <dbReference type="ARBA" id="ARBA00022676"/>
    </source>
</evidence>
<evidence type="ECO:0000256" key="9">
    <source>
        <dbReference type="ARBA" id="ARBA00023034"/>
    </source>
</evidence>
<evidence type="ECO:0000256" key="3">
    <source>
        <dbReference type="ARBA" id="ARBA00008919"/>
    </source>
</evidence>
<keyword evidence="7" id="KW-0735">Signal-anchor</keyword>
<dbReference type="Pfam" id="PF17039">
    <property type="entry name" value="Glyco_tran_10_N"/>
    <property type="match status" value="1"/>
</dbReference>
<comment type="caution">
    <text evidence="12">Lacks conserved residue(s) required for the propagation of feature annotation.</text>
</comment>
<feature type="domain" description="Fucosyltransferase C-terminal" evidence="13">
    <location>
        <begin position="235"/>
        <end position="408"/>
    </location>
</feature>
<dbReference type="InterPro" id="IPR001503">
    <property type="entry name" value="Glyco_trans_10"/>
</dbReference>
<evidence type="ECO:0000256" key="5">
    <source>
        <dbReference type="ARBA" id="ARBA00022679"/>
    </source>
</evidence>
<evidence type="ECO:0000313" key="16">
    <source>
        <dbReference type="Proteomes" id="UP001154114"/>
    </source>
</evidence>
<name>A0A9N8L3L7_CHRIL</name>
<evidence type="ECO:0000313" key="15">
    <source>
        <dbReference type="EMBL" id="CAD0199465.1"/>
    </source>
</evidence>
<evidence type="ECO:0000256" key="7">
    <source>
        <dbReference type="ARBA" id="ARBA00022968"/>
    </source>
</evidence>
<keyword evidence="4 12" id="KW-0328">Glycosyltransferase</keyword>
<dbReference type="AlphaFoldDB" id="A0A9N8L3L7"/>
<organism evidence="15 16">
    <name type="scientific">Chrysodeixis includens</name>
    <name type="common">Soybean looper</name>
    <name type="synonym">Pseudoplusia includens</name>
    <dbReference type="NCBI Taxonomy" id="689277"/>
    <lineage>
        <taxon>Eukaryota</taxon>
        <taxon>Metazoa</taxon>
        <taxon>Ecdysozoa</taxon>
        <taxon>Arthropoda</taxon>
        <taxon>Hexapoda</taxon>
        <taxon>Insecta</taxon>
        <taxon>Pterygota</taxon>
        <taxon>Neoptera</taxon>
        <taxon>Endopterygota</taxon>
        <taxon>Lepidoptera</taxon>
        <taxon>Glossata</taxon>
        <taxon>Ditrysia</taxon>
        <taxon>Noctuoidea</taxon>
        <taxon>Noctuidae</taxon>
        <taxon>Plusiinae</taxon>
        <taxon>Chrysodeixis</taxon>
    </lineage>
</organism>
<dbReference type="GO" id="GO:0008417">
    <property type="term" value="F:fucosyltransferase activity"/>
    <property type="evidence" value="ECO:0007669"/>
    <property type="project" value="InterPro"/>
</dbReference>
<accession>A0A9N8L3L7</accession>
<evidence type="ECO:0000256" key="2">
    <source>
        <dbReference type="ARBA" id="ARBA00004922"/>
    </source>
</evidence>
<reference evidence="15" key="1">
    <citation type="submission" date="2021-12" db="EMBL/GenBank/DDBJ databases">
        <authorList>
            <person name="King R."/>
        </authorList>
    </citation>
    <scope>NUCLEOTIDE SEQUENCE</scope>
</reference>
<proteinExistence type="inferred from homology"/>
<feature type="transmembrane region" description="Helical" evidence="12">
    <location>
        <begin position="43"/>
        <end position="62"/>
    </location>
</feature>
<dbReference type="PANTHER" id="PTHR48438">
    <property type="entry name" value="ALPHA-(1,3)-FUCOSYLTRANSFERASE C-RELATED"/>
    <property type="match status" value="1"/>
</dbReference>
<comment type="similarity">
    <text evidence="3 12">Belongs to the glycosyltransferase 10 family.</text>
</comment>
<dbReference type="InterPro" id="IPR055270">
    <property type="entry name" value="Glyco_tran_10_C"/>
</dbReference>
<keyword evidence="9 12" id="KW-0333">Golgi apparatus</keyword>
<evidence type="ECO:0000256" key="10">
    <source>
        <dbReference type="ARBA" id="ARBA00023136"/>
    </source>
</evidence>
<dbReference type="Gene3D" id="3.40.50.11660">
    <property type="entry name" value="Glycosyl transferase family 10, C-terminal domain"/>
    <property type="match status" value="1"/>
</dbReference>
<feature type="transmembrane region" description="Helical" evidence="12">
    <location>
        <begin position="12"/>
        <end position="31"/>
    </location>
</feature>
<dbReference type="GO" id="GO:0032580">
    <property type="term" value="C:Golgi cisterna membrane"/>
    <property type="evidence" value="ECO:0007669"/>
    <property type="project" value="UniProtKB-SubCell"/>
</dbReference>
<evidence type="ECO:0000256" key="8">
    <source>
        <dbReference type="ARBA" id="ARBA00022989"/>
    </source>
</evidence>
<keyword evidence="5 12" id="KW-0808">Transferase</keyword>
<comment type="pathway">
    <text evidence="2">Protein modification; protein glycosylation.</text>
</comment>
<dbReference type="Pfam" id="PF00852">
    <property type="entry name" value="Glyco_transf_10"/>
    <property type="match status" value="1"/>
</dbReference>
<dbReference type="EMBL" id="LR824013">
    <property type="protein sequence ID" value="CAD0199465.1"/>
    <property type="molecule type" value="Genomic_DNA"/>
</dbReference>
<dbReference type="InterPro" id="IPR038577">
    <property type="entry name" value="GT10-like_C_sf"/>
</dbReference>
<feature type="domain" description="Fucosyltransferase N-terminal" evidence="14">
    <location>
        <begin position="83"/>
        <end position="198"/>
    </location>
</feature>
<evidence type="ECO:0000259" key="14">
    <source>
        <dbReference type="Pfam" id="PF17039"/>
    </source>
</evidence>
<evidence type="ECO:0000256" key="11">
    <source>
        <dbReference type="ARBA" id="ARBA00023180"/>
    </source>
</evidence>
<sequence length="427" mass="49787">MLGLDSLVIHFVPYFILFSNTAYSATLTMNLRIKIRFTILSKVFVSVTLFVIFVTVISNISQQTSSMLSLLRVSNIKFKEPGMKYILLWTSTYTIPFVHMGIGRSGFIERKCPYMNCIVTGNMSLLNSIVDFDVIAFAGPELVHDSKPPMPIQRLPYQKYVFASIESPVNYPLCAFEFDGYFNWTWTYKLDSNVRWGYIVIRDIHNKIIGPRNDMHWLKQTEMSPVNETFKLQLKSKTRPVAWFASNCRTESRREIFVRNIGTELKKYNLSIDIYGLCGVLRCSREEQDLCNEIVRDKFYFYLSFENAFSEDYVTEKLLTPLQNNAIPIVYGGANYTKFLPDGSYLNAKELGIYALAAKIDELIKNPDMYAEYFRWTNHYTYHKTIDSIETNEYCKMCEVLNDEEAVKNKTVITEFTEWWEAYEMCD</sequence>
<dbReference type="EC" id="2.4.1.-" evidence="12"/>
<evidence type="ECO:0000256" key="6">
    <source>
        <dbReference type="ARBA" id="ARBA00022692"/>
    </source>
</evidence>
<dbReference type="OrthoDB" id="427096at2759"/>
<keyword evidence="16" id="KW-1185">Reference proteome</keyword>
<keyword evidence="11" id="KW-0325">Glycoprotein</keyword>
<dbReference type="PANTHER" id="PTHR48438:SF1">
    <property type="entry name" value="ALPHA-(1,3)-FUCOSYLTRANSFERASE C-RELATED"/>
    <property type="match status" value="1"/>
</dbReference>
<dbReference type="SUPFAM" id="SSF53756">
    <property type="entry name" value="UDP-Glycosyltransferase/glycogen phosphorylase"/>
    <property type="match status" value="1"/>
</dbReference>
<evidence type="ECO:0000256" key="1">
    <source>
        <dbReference type="ARBA" id="ARBA00004447"/>
    </source>
</evidence>
<gene>
    <name evidence="15" type="ORF">CINC_LOCUS1160</name>
</gene>